<keyword evidence="21" id="KW-1185">Reference proteome</keyword>
<dbReference type="Gene3D" id="2.160.10.10">
    <property type="entry name" value="Hexapeptide repeat proteins"/>
    <property type="match status" value="1"/>
</dbReference>
<feature type="binding site" evidence="18">
    <location>
        <position position="234"/>
    </location>
    <ligand>
        <name>Mg(2+)</name>
        <dbReference type="ChEBI" id="CHEBI:18420"/>
    </ligand>
</feature>
<feature type="binding site" evidence="18">
    <location>
        <position position="373"/>
    </location>
    <ligand>
        <name>UDP-N-acetyl-alpha-D-glucosamine</name>
        <dbReference type="ChEBI" id="CHEBI:57705"/>
    </ligand>
</feature>
<accession>A0A7J0BFJ9</accession>
<dbReference type="GO" id="GO:0009252">
    <property type="term" value="P:peptidoglycan biosynthetic process"/>
    <property type="evidence" value="ECO:0007669"/>
    <property type="project" value="UniProtKB-UniRule"/>
</dbReference>
<evidence type="ECO:0000313" key="20">
    <source>
        <dbReference type="EMBL" id="GFM31972.1"/>
    </source>
</evidence>
<feature type="binding site" evidence="18">
    <location>
        <position position="108"/>
    </location>
    <ligand>
        <name>Mg(2+)</name>
        <dbReference type="ChEBI" id="CHEBI:18420"/>
    </ligand>
</feature>
<feature type="binding site" evidence="18">
    <location>
        <begin position="82"/>
        <end position="83"/>
    </location>
    <ligand>
        <name>UDP-N-acetyl-alpha-D-glucosamine</name>
        <dbReference type="ChEBI" id="CHEBI:57705"/>
    </ligand>
</feature>
<keyword evidence="8 18" id="KW-0677">Repeat</keyword>
<dbReference type="PANTHER" id="PTHR43584">
    <property type="entry name" value="NUCLEOTIDYL TRANSFERASE"/>
    <property type="match status" value="1"/>
</dbReference>
<feature type="binding site" evidence="18">
    <location>
        <position position="387"/>
    </location>
    <ligand>
        <name>acetyl-CoA</name>
        <dbReference type="ChEBI" id="CHEBI:57288"/>
    </ligand>
</feature>
<keyword evidence="6 18" id="KW-0548">Nucleotidyltransferase</keyword>
<dbReference type="SUPFAM" id="SSF53448">
    <property type="entry name" value="Nucleotide-diphospho-sugar transferases"/>
    <property type="match status" value="1"/>
</dbReference>
<comment type="function">
    <text evidence="17 18">Catalyzes the last two sequential reactions in the de novo biosynthetic pathway for UDP-N-acetylglucosamine (UDP-GlcNAc). The C-terminal domain catalyzes the transfer of acetyl group from acetyl coenzyme A to glucosamine-1-phosphate (GlcN-1-P) to produce N-acetylglucosamine-1-phosphate (GlcNAc-1-P), which is converted into UDP-GlcNAc by the transfer of uridine 5-monophosphate (from uridine 5-triphosphate), a reaction catalyzed by the N-terminal domain.</text>
</comment>
<dbReference type="InterPro" id="IPR001451">
    <property type="entry name" value="Hexapep"/>
</dbReference>
<dbReference type="AlphaFoldDB" id="A0A7J0BFJ9"/>
<feature type="binding site" evidence="18">
    <location>
        <position position="384"/>
    </location>
    <ligand>
        <name>UDP-N-acetyl-alpha-D-glucosamine</name>
        <dbReference type="ChEBI" id="CHEBI:57705"/>
    </ligand>
</feature>
<dbReference type="InterPro" id="IPR025877">
    <property type="entry name" value="MobA-like_NTP_Trfase"/>
</dbReference>
<dbReference type="UniPathway" id="UPA00973"/>
<feature type="binding site" evidence="18">
    <location>
        <position position="77"/>
    </location>
    <ligand>
        <name>UDP-N-acetyl-alpha-D-glucosamine</name>
        <dbReference type="ChEBI" id="CHEBI:57705"/>
    </ligand>
</feature>
<dbReference type="NCBIfam" id="NF010936">
    <property type="entry name" value="PRK14356.1"/>
    <property type="match status" value="1"/>
</dbReference>
<keyword evidence="13 18" id="KW-0012">Acyltransferase</keyword>
<feature type="binding site" evidence="18">
    <location>
        <position position="412"/>
    </location>
    <ligand>
        <name>acetyl-CoA</name>
        <dbReference type="ChEBI" id="CHEBI:57288"/>
    </ligand>
</feature>
<dbReference type="Pfam" id="PF00132">
    <property type="entry name" value="Hexapep"/>
    <property type="match status" value="1"/>
</dbReference>
<dbReference type="GO" id="GO:0003977">
    <property type="term" value="F:UDP-N-acetylglucosamine diphosphorylase activity"/>
    <property type="evidence" value="ECO:0007669"/>
    <property type="project" value="UniProtKB-UniRule"/>
</dbReference>
<proteinExistence type="inferred from homology"/>
<dbReference type="GO" id="GO:0071555">
    <property type="term" value="P:cell wall organization"/>
    <property type="evidence" value="ECO:0007669"/>
    <property type="project" value="UniProtKB-KW"/>
</dbReference>
<feature type="region of interest" description="Pyrophosphorylase" evidence="18">
    <location>
        <begin position="1"/>
        <end position="236"/>
    </location>
</feature>
<keyword evidence="11 18" id="KW-0573">Peptidoglycan synthesis</keyword>
<evidence type="ECO:0000256" key="3">
    <source>
        <dbReference type="ARBA" id="ARBA00007947"/>
    </source>
</evidence>
<feature type="binding site" evidence="18">
    <location>
        <begin position="12"/>
        <end position="15"/>
    </location>
    <ligand>
        <name>UDP-N-acetyl-alpha-D-glucosamine</name>
        <dbReference type="ChEBI" id="CHEBI:57705"/>
    </ligand>
</feature>
<comment type="subunit">
    <text evidence="18">Homotrimer.</text>
</comment>
<dbReference type="EC" id="2.7.7.23" evidence="18"/>
<organism evidence="20 21">
    <name type="scientific">Desulfovibrio subterraneus</name>
    <dbReference type="NCBI Taxonomy" id="2718620"/>
    <lineage>
        <taxon>Bacteria</taxon>
        <taxon>Pseudomonadati</taxon>
        <taxon>Thermodesulfobacteriota</taxon>
        <taxon>Desulfovibrionia</taxon>
        <taxon>Desulfovibrionales</taxon>
        <taxon>Desulfovibrionaceae</taxon>
        <taxon>Desulfovibrio</taxon>
    </lineage>
</organism>
<feature type="domain" description="MobA-like NTP transferase" evidence="19">
    <location>
        <begin position="9"/>
        <end position="132"/>
    </location>
</feature>
<reference evidence="20 21" key="1">
    <citation type="submission" date="2020-05" db="EMBL/GenBank/DDBJ databases">
        <title>Draft genome sequence of Desulfovibrio sp. strain HN2T.</title>
        <authorList>
            <person name="Ueno A."/>
            <person name="Tamazawa S."/>
            <person name="Tamamura S."/>
            <person name="Murakami T."/>
            <person name="Kiyama T."/>
            <person name="Inomata H."/>
            <person name="Amano Y."/>
            <person name="Miyakawa K."/>
            <person name="Tamaki H."/>
            <person name="Naganuma T."/>
            <person name="Kaneko K."/>
        </authorList>
    </citation>
    <scope>NUCLEOTIDE SEQUENCE [LARGE SCALE GENOMIC DNA]</scope>
    <source>
        <strain evidence="20 21">HN2</strain>
    </source>
</reference>
<dbReference type="GO" id="GO:0000902">
    <property type="term" value="P:cell morphogenesis"/>
    <property type="evidence" value="ECO:0007669"/>
    <property type="project" value="UniProtKB-UniRule"/>
</dbReference>
<evidence type="ECO:0000256" key="12">
    <source>
        <dbReference type="ARBA" id="ARBA00023268"/>
    </source>
</evidence>
<comment type="cofactor">
    <cofactor evidence="18">
        <name>Mg(2+)</name>
        <dbReference type="ChEBI" id="CHEBI:18420"/>
    </cofactor>
    <text evidence="18">Binds 1 Mg(2+) ion per subunit.</text>
</comment>
<name>A0A7J0BFJ9_9BACT</name>
<dbReference type="PROSITE" id="PS00101">
    <property type="entry name" value="HEXAPEP_TRANSFERASES"/>
    <property type="match status" value="1"/>
</dbReference>
<evidence type="ECO:0000256" key="8">
    <source>
        <dbReference type="ARBA" id="ARBA00022737"/>
    </source>
</evidence>
<evidence type="ECO:0000256" key="1">
    <source>
        <dbReference type="ARBA" id="ARBA00004496"/>
    </source>
</evidence>
<gene>
    <name evidence="18 20" type="primary">glmU</name>
    <name evidence="20" type="ORF">DSM101010T_03370</name>
</gene>
<dbReference type="InterPro" id="IPR038009">
    <property type="entry name" value="GlmU_C_LbH"/>
</dbReference>
<evidence type="ECO:0000256" key="14">
    <source>
        <dbReference type="ARBA" id="ARBA00023316"/>
    </source>
</evidence>
<dbReference type="GO" id="GO:0016020">
    <property type="term" value="C:membrane"/>
    <property type="evidence" value="ECO:0007669"/>
    <property type="project" value="GOC"/>
</dbReference>
<keyword evidence="9 18" id="KW-0460">Magnesium</keyword>
<feature type="binding site" evidence="18">
    <location>
        <position position="145"/>
    </location>
    <ligand>
        <name>UDP-N-acetyl-alpha-D-glucosamine</name>
        <dbReference type="ChEBI" id="CHEBI:57705"/>
    </ligand>
</feature>
<evidence type="ECO:0000256" key="13">
    <source>
        <dbReference type="ARBA" id="ARBA00023315"/>
    </source>
</evidence>
<evidence type="ECO:0000313" key="21">
    <source>
        <dbReference type="Proteomes" id="UP000503840"/>
    </source>
</evidence>
<feature type="binding site" evidence="18">
    <location>
        <position position="447"/>
    </location>
    <ligand>
        <name>acetyl-CoA</name>
        <dbReference type="ChEBI" id="CHEBI:57288"/>
    </ligand>
</feature>
<sequence>MSSKNTIGALILAAGKGTRMHSDKPKVLQPLLGEPMLRYVYTALDPIFGDGIWTVIGHGADMVSRTFEMESRNFVLQSEQLGTGHALQVAWPELIRSGLNRVLVVNGDTPLLPQPRIMAFMKEVVDRDADIGFMTLTLADPASFGRVVRHNGEVAAIVEAKDFDENMHGQEPNEINAGIYLLKIDSISPLLEKLQNTNKSGEYYITDLVELAVARRMKVCGVDCGQDPHLLGINNPAELVRSESLLRTNLVLEWLEQGVMIHAPETVRIGPMVYLEPGAVLHGPCELYGNTEVRTGATVQSHTWLRNAIVSSGAEVRPFCHIEDAEIGPDCIVGPYARLRPGAVLEEGSRVGNFVEMKKSVLGKKSKANHFTYLGDTEVGVGANIGAGTITCNYDGVNKHKTVIGDGAFIGSNSALVAPVTIGANSLVGAGSVITKDVPDDTLAIARGVQKNLPRKRKS</sequence>
<dbReference type="GO" id="GO:0005737">
    <property type="term" value="C:cytoplasm"/>
    <property type="evidence" value="ECO:0007669"/>
    <property type="project" value="UniProtKB-SubCell"/>
</dbReference>
<evidence type="ECO:0000259" key="19">
    <source>
        <dbReference type="Pfam" id="PF12804"/>
    </source>
</evidence>
<dbReference type="EC" id="2.3.1.157" evidence="18"/>
<feature type="binding site" evidence="18">
    <location>
        <position position="159"/>
    </location>
    <ligand>
        <name>UDP-N-acetyl-alpha-D-glucosamine</name>
        <dbReference type="ChEBI" id="CHEBI:57705"/>
    </ligand>
</feature>
<dbReference type="InterPro" id="IPR050065">
    <property type="entry name" value="GlmU-like"/>
</dbReference>
<evidence type="ECO:0000256" key="16">
    <source>
        <dbReference type="ARBA" id="ARBA00048493"/>
    </source>
</evidence>
<evidence type="ECO:0000256" key="17">
    <source>
        <dbReference type="ARBA" id="ARBA00049628"/>
    </source>
</evidence>
<dbReference type="GO" id="GO:0019134">
    <property type="term" value="F:glucosamine-1-phosphate N-acetyltransferase activity"/>
    <property type="evidence" value="ECO:0007669"/>
    <property type="project" value="UniProtKB-UniRule"/>
</dbReference>
<feature type="binding site" evidence="18">
    <location>
        <position position="340"/>
    </location>
    <ligand>
        <name>UDP-N-acetyl-alpha-D-glucosamine</name>
        <dbReference type="ChEBI" id="CHEBI:57705"/>
    </ligand>
</feature>
<evidence type="ECO:0000256" key="4">
    <source>
        <dbReference type="ARBA" id="ARBA00022490"/>
    </source>
</evidence>
<feature type="binding site" evidence="18">
    <location>
        <position position="358"/>
    </location>
    <ligand>
        <name>UDP-N-acetyl-alpha-D-glucosamine</name>
        <dbReference type="ChEBI" id="CHEBI:57705"/>
    </ligand>
</feature>
<dbReference type="InterPro" id="IPR018357">
    <property type="entry name" value="Hexapep_transf_CS"/>
</dbReference>
<evidence type="ECO:0000256" key="2">
    <source>
        <dbReference type="ARBA" id="ARBA00007707"/>
    </source>
</evidence>
<evidence type="ECO:0000256" key="9">
    <source>
        <dbReference type="ARBA" id="ARBA00022842"/>
    </source>
</evidence>
<feature type="binding site" evidence="18">
    <location>
        <position position="176"/>
    </location>
    <ligand>
        <name>UDP-N-acetyl-alpha-D-glucosamine</name>
        <dbReference type="ChEBI" id="CHEBI:57705"/>
    </ligand>
</feature>
<feature type="binding site" evidence="18">
    <location>
        <begin position="393"/>
        <end position="394"/>
    </location>
    <ligand>
        <name>acetyl-CoA</name>
        <dbReference type="ChEBI" id="CHEBI:57288"/>
    </ligand>
</feature>
<dbReference type="GO" id="GO:0009245">
    <property type="term" value="P:lipid A biosynthetic process"/>
    <property type="evidence" value="ECO:0007669"/>
    <property type="project" value="UniProtKB-UniRule"/>
</dbReference>
<comment type="pathway">
    <text evidence="18">Nucleotide-sugar biosynthesis; UDP-N-acetyl-alpha-D-glucosamine biosynthesis; UDP-N-acetyl-alpha-D-glucosamine from N-acetyl-alpha-D-glucosamine 1-phosphate: step 1/1.</text>
</comment>
<comment type="caution">
    <text evidence="20">The sequence shown here is derived from an EMBL/GenBank/DDBJ whole genome shotgun (WGS) entry which is preliminary data.</text>
</comment>
<evidence type="ECO:0000256" key="7">
    <source>
        <dbReference type="ARBA" id="ARBA00022723"/>
    </source>
</evidence>
<evidence type="ECO:0000256" key="5">
    <source>
        <dbReference type="ARBA" id="ARBA00022679"/>
    </source>
</evidence>
<dbReference type="CDD" id="cd02540">
    <property type="entry name" value="GT2_GlmU_N_bac"/>
    <property type="match status" value="1"/>
</dbReference>
<dbReference type="Pfam" id="PF12804">
    <property type="entry name" value="NTP_transf_3"/>
    <property type="match status" value="1"/>
</dbReference>
<comment type="similarity">
    <text evidence="2 18">In the C-terminal section; belongs to the transferase hexapeptide repeat family.</text>
</comment>
<dbReference type="GO" id="GO:0006048">
    <property type="term" value="P:UDP-N-acetylglucosamine biosynthetic process"/>
    <property type="evidence" value="ECO:0007669"/>
    <property type="project" value="UniProtKB-UniPathway"/>
</dbReference>
<dbReference type="GO" id="GO:0008360">
    <property type="term" value="P:regulation of cell shape"/>
    <property type="evidence" value="ECO:0007669"/>
    <property type="project" value="UniProtKB-KW"/>
</dbReference>
<dbReference type="UniPathway" id="UPA00113">
    <property type="reaction ID" value="UER00532"/>
</dbReference>
<dbReference type="InterPro" id="IPR011004">
    <property type="entry name" value="Trimer_LpxA-like_sf"/>
</dbReference>
<keyword evidence="14 18" id="KW-0961">Cell wall biogenesis/degradation</keyword>
<comment type="subcellular location">
    <subcellularLocation>
        <location evidence="1 18">Cytoplasm</location>
    </subcellularLocation>
</comment>
<feature type="binding site" evidence="18">
    <location>
        <position position="26"/>
    </location>
    <ligand>
        <name>UDP-N-acetyl-alpha-D-glucosamine</name>
        <dbReference type="ChEBI" id="CHEBI:57705"/>
    </ligand>
</feature>
<comment type="pathway">
    <text evidence="18">Bacterial outer membrane biogenesis; LPS lipid A biosynthesis.</text>
</comment>
<evidence type="ECO:0000256" key="6">
    <source>
        <dbReference type="ARBA" id="ARBA00022695"/>
    </source>
</evidence>
<keyword evidence="10 18" id="KW-0133">Cell shape</keyword>
<dbReference type="CDD" id="cd03353">
    <property type="entry name" value="LbH_GlmU_C"/>
    <property type="match status" value="1"/>
</dbReference>
<evidence type="ECO:0000256" key="11">
    <source>
        <dbReference type="ARBA" id="ARBA00022984"/>
    </source>
</evidence>
<dbReference type="NCBIfam" id="TIGR01173">
    <property type="entry name" value="glmU"/>
    <property type="match status" value="1"/>
</dbReference>
<dbReference type="RefSeq" id="WP_174403658.1">
    <property type="nucleotide sequence ID" value="NZ_BLVO01000004.1"/>
</dbReference>
<keyword evidence="7 18" id="KW-0479">Metal-binding</keyword>
<feature type="active site" description="Proton acceptor" evidence="18">
    <location>
        <position position="370"/>
    </location>
</feature>
<dbReference type="InterPro" id="IPR005882">
    <property type="entry name" value="Bifunctional_GlmU"/>
</dbReference>
<dbReference type="PANTHER" id="PTHR43584:SF3">
    <property type="entry name" value="BIFUNCTIONAL PROTEIN GLMU"/>
    <property type="match status" value="1"/>
</dbReference>
<comment type="pathway">
    <text evidence="18">Nucleotide-sugar biosynthesis; UDP-N-acetyl-alpha-D-glucosamine biosynthesis; N-acetyl-alpha-D-glucosamine 1-phosphate from alpha-D-glucosamine 6-phosphate (route II): step 2/2.</text>
</comment>
<dbReference type="Proteomes" id="UP000503840">
    <property type="component" value="Unassembled WGS sequence"/>
</dbReference>
<evidence type="ECO:0000256" key="15">
    <source>
        <dbReference type="ARBA" id="ARBA00048247"/>
    </source>
</evidence>
<dbReference type="Gene3D" id="3.90.550.10">
    <property type="entry name" value="Spore Coat Polysaccharide Biosynthesis Protein SpsA, Chain A"/>
    <property type="match status" value="1"/>
</dbReference>
<protein>
    <recommendedName>
        <fullName evidence="18">Bifunctional protein GlmU</fullName>
    </recommendedName>
    <domain>
        <recommendedName>
            <fullName evidence="18">UDP-N-acetylglucosamine pyrophosphorylase</fullName>
            <ecNumber evidence="18">2.7.7.23</ecNumber>
        </recommendedName>
        <alternativeName>
            <fullName evidence="18">N-acetylglucosamine-1-phosphate uridyltransferase</fullName>
        </alternativeName>
    </domain>
    <domain>
        <recommendedName>
            <fullName evidence="18">Glucosamine-1-phosphate N-acetyltransferase</fullName>
            <ecNumber evidence="18">2.3.1.157</ecNumber>
        </recommendedName>
    </domain>
</protein>
<feature type="binding site" evidence="18">
    <location>
        <position position="430"/>
    </location>
    <ligand>
        <name>acetyl-CoA</name>
        <dbReference type="ChEBI" id="CHEBI:57288"/>
    </ligand>
</feature>
<dbReference type="InterPro" id="IPR029044">
    <property type="entry name" value="Nucleotide-diphossugar_trans"/>
</dbReference>
<keyword evidence="12 18" id="KW-0511">Multifunctional enzyme</keyword>
<feature type="binding site" evidence="18">
    <location>
        <position position="234"/>
    </location>
    <ligand>
        <name>UDP-N-acetyl-alpha-D-glucosamine</name>
        <dbReference type="ChEBI" id="CHEBI:57705"/>
    </ligand>
</feature>
<comment type="similarity">
    <text evidence="3 18">In the N-terminal section; belongs to the N-acetylglucosamine-1-phosphate uridyltransferase family.</text>
</comment>
<feature type="region of interest" description="Linker" evidence="18">
    <location>
        <begin position="237"/>
        <end position="257"/>
    </location>
</feature>
<dbReference type="GO" id="GO:0000287">
    <property type="term" value="F:magnesium ion binding"/>
    <property type="evidence" value="ECO:0007669"/>
    <property type="project" value="UniProtKB-UniRule"/>
</dbReference>
<dbReference type="EMBL" id="BLVO01000004">
    <property type="protein sequence ID" value="GFM31972.1"/>
    <property type="molecule type" value="Genomic_DNA"/>
</dbReference>
<comment type="catalytic activity">
    <reaction evidence="16 18">
        <text>N-acetyl-alpha-D-glucosamine 1-phosphate + UTP + H(+) = UDP-N-acetyl-alpha-D-glucosamine + diphosphate</text>
        <dbReference type="Rhea" id="RHEA:13509"/>
        <dbReference type="ChEBI" id="CHEBI:15378"/>
        <dbReference type="ChEBI" id="CHEBI:33019"/>
        <dbReference type="ChEBI" id="CHEBI:46398"/>
        <dbReference type="ChEBI" id="CHEBI:57705"/>
        <dbReference type="ChEBI" id="CHEBI:57776"/>
        <dbReference type="EC" id="2.7.7.23"/>
    </reaction>
</comment>
<comment type="catalytic activity">
    <reaction evidence="15 18">
        <text>alpha-D-glucosamine 1-phosphate + acetyl-CoA = N-acetyl-alpha-D-glucosamine 1-phosphate + CoA + H(+)</text>
        <dbReference type="Rhea" id="RHEA:13725"/>
        <dbReference type="ChEBI" id="CHEBI:15378"/>
        <dbReference type="ChEBI" id="CHEBI:57287"/>
        <dbReference type="ChEBI" id="CHEBI:57288"/>
        <dbReference type="ChEBI" id="CHEBI:57776"/>
        <dbReference type="ChEBI" id="CHEBI:58516"/>
        <dbReference type="EC" id="2.3.1.157"/>
    </reaction>
</comment>
<evidence type="ECO:0000256" key="18">
    <source>
        <dbReference type="HAMAP-Rule" id="MF_01631"/>
    </source>
</evidence>
<evidence type="ECO:0000256" key="10">
    <source>
        <dbReference type="ARBA" id="ARBA00022960"/>
    </source>
</evidence>
<dbReference type="SUPFAM" id="SSF51161">
    <property type="entry name" value="Trimeric LpxA-like enzymes"/>
    <property type="match status" value="1"/>
</dbReference>
<keyword evidence="5 18" id="KW-0808">Transferase</keyword>
<feature type="region of interest" description="N-acetyltransferase" evidence="18">
    <location>
        <begin position="258"/>
        <end position="459"/>
    </location>
</feature>
<keyword evidence="4 18" id="KW-0963">Cytoplasm</keyword>
<comment type="caution">
    <text evidence="18">Lacks conserved residue(s) required for the propagation of feature annotation.</text>
</comment>
<dbReference type="HAMAP" id="MF_01631">
    <property type="entry name" value="GlmU"/>
    <property type="match status" value="1"/>
</dbReference>